<evidence type="ECO:0000313" key="2">
    <source>
        <dbReference type="EMBL" id="BCO09273.1"/>
    </source>
</evidence>
<dbReference type="Proteomes" id="UP001063350">
    <property type="component" value="Chromosome"/>
</dbReference>
<dbReference type="RefSeq" id="WP_267926030.1">
    <property type="nucleotide sequence ID" value="NZ_AP024233.1"/>
</dbReference>
<feature type="signal peptide" evidence="1">
    <location>
        <begin position="1"/>
        <end position="25"/>
    </location>
</feature>
<reference evidence="2" key="1">
    <citation type="submission" date="2020-12" db="EMBL/GenBank/DDBJ databases">
        <title>Desulfobium dissulfuricans gen. nov., sp. nov., a novel mesophilic, sulfate-reducing bacterium isolated from a deep-sea hydrothermal vent.</title>
        <authorList>
            <person name="Hashimoto Y."/>
            <person name="Tame A."/>
            <person name="Sawayama S."/>
            <person name="Miyazaki J."/>
            <person name="Takai K."/>
            <person name="Nakagawa S."/>
        </authorList>
    </citation>
    <scope>NUCLEOTIDE SEQUENCE</scope>
    <source>
        <strain evidence="2">GF1</strain>
    </source>
</reference>
<protein>
    <submittedName>
        <fullName evidence="2">Conjugal transfer protein TraH</fullName>
    </submittedName>
</protein>
<dbReference type="Pfam" id="PF06122">
    <property type="entry name" value="TraH"/>
    <property type="match status" value="1"/>
</dbReference>
<feature type="chain" id="PRO_5037823878" evidence="1">
    <location>
        <begin position="26"/>
        <end position="490"/>
    </location>
</feature>
<dbReference type="EMBL" id="AP024233">
    <property type="protein sequence ID" value="BCO09273.1"/>
    <property type="molecule type" value="Genomic_DNA"/>
</dbReference>
<accession>A0A915U0L2</accession>
<dbReference type="KEGG" id="ddu:GF1_16490"/>
<name>A0A915U0L2_9BACT</name>
<evidence type="ECO:0000256" key="1">
    <source>
        <dbReference type="SAM" id="SignalP"/>
    </source>
</evidence>
<dbReference type="AlphaFoldDB" id="A0A915U0L2"/>
<dbReference type="InterPro" id="IPR010927">
    <property type="entry name" value="T4SS_TraH"/>
</dbReference>
<sequence length="490" mass="53577">MKKIMKRAFALTLAATLLLPGSGLAGGWVDDWLSQSTTTSPDYFSGQKRGYYSAGSFNARWRSNADYPITVEMPRIKSGCGGIDMFMGGFSFMDFEYLVEKFERILANAGAVAFDLALKTMCEPCATTVKAIDALVNQLNSMQLDECATAKNMVAILDDGSGGFASMDAISQNLSTALKENKLTQGIEDLYQSITETDRANQNVPQQADVERAVSGCNAEIKEIFLSDLAPGGSSLLYNLGVVKMGLNEQYIDLIRGLIGDIRIEGPEKAFLVHFISPCPQNDPDDVKSFIDGNVVARNQAGTCYQITDANRDLVDYVQSTMERVANGIRSKSVPASNDLAFIESSPLAPLPVLKVAVSTEMESSTIASMSELTAKAYTLQIFSDLYSRANRIMEKTKEMMGKKAVAAAGQDSENCTAAIFADNLDKQVSGMMESINKLKYAARDSYTTAAKEMTTIMDMLRYMQQAESKVYAEITRRYGKDIADRVKEL</sequence>
<proteinExistence type="predicted"/>
<keyword evidence="1" id="KW-0732">Signal</keyword>
<gene>
    <name evidence="2" type="ORF">GF1_16490</name>
</gene>
<evidence type="ECO:0000313" key="3">
    <source>
        <dbReference type="Proteomes" id="UP001063350"/>
    </source>
</evidence>
<keyword evidence="3" id="KW-1185">Reference proteome</keyword>
<organism evidence="2 3">
    <name type="scientific">Desulfolithobacter dissulfuricans</name>
    <dbReference type="NCBI Taxonomy" id="2795293"/>
    <lineage>
        <taxon>Bacteria</taxon>
        <taxon>Pseudomonadati</taxon>
        <taxon>Thermodesulfobacteriota</taxon>
        <taxon>Desulfobulbia</taxon>
        <taxon>Desulfobulbales</taxon>
        <taxon>Desulfobulbaceae</taxon>
        <taxon>Desulfolithobacter</taxon>
    </lineage>
</organism>